<name>A0A2L1IVX1_9CAUD</name>
<accession>A0A2L1IVX1</accession>
<sequence>MVPEGNWLTVGKLKELLNGVPDDMLVVGWSDYYPGLADSAGVEDWGDNGKFFVVNGNGGEF</sequence>
<gene>
    <name evidence="1" type="ORF">SEA_BILLNYE_167</name>
</gene>
<organism evidence="1 2">
    <name type="scientific">Streptomyces phage BillNye</name>
    <dbReference type="NCBI Taxonomy" id="2079426"/>
    <lineage>
        <taxon>Viruses</taxon>
        <taxon>Duplodnaviria</taxon>
        <taxon>Heunggongvirae</taxon>
        <taxon>Uroviricota</taxon>
        <taxon>Caudoviricetes</taxon>
        <taxon>Stanwilliamsviridae</taxon>
        <taxon>Loccivirinae</taxon>
        <taxon>Wilnyevirus</taxon>
        <taxon>Wilnyevirus billnye</taxon>
    </lineage>
</organism>
<reference evidence="1 2" key="1">
    <citation type="submission" date="2018-01" db="EMBL/GenBank/DDBJ databases">
        <authorList>
            <person name="Grinwald M.F."/>
            <person name="Tasoff P."/>
            <person name="Simpson K.F."/>
            <person name="Vasser A."/>
            <person name="Shaffer C.D."/>
            <person name="Weston-Hafer K.A."/>
            <person name="Russell D.A."/>
            <person name="Pope W.H."/>
            <person name="Jacobs-Sera D."/>
            <person name="Hendrix R.W."/>
            <person name="Hatfull G.F."/>
        </authorList>
    </citation>
    <scope>NUCLEOTIDE SEQUENCE [LARGE SCALE GENOMIC DNA]</scope>
</reference>
<evidence type="ECO:0000313" key="1">
    <source>
        <dbReference type="EMBL" id="AVD99339.1"/>
    </source>
</evidence>
<keyword evidence="2" id="KW-1185">Reference proteome</keyword>
<evidence type="ECO:0000313" key="2">
    <source>
        <dbReference type="Proteomes" id="UP000241925"/>
    </source>
</evidence>
<proteinExistence type="predicted"/>
<dbReference type="EMBL" id="MG757153">
    <property type="protein sequence ID" value="AVD99339.1"/>
    <property type="molecule type" value="Genomic_DNA"/>
</dbReference>
<protein>
    <submittedName>
        <fullName evidence="1">Peptidase</fullName>
    </submittedName>
</protein>
<dbReference type="Proteomes" id="UP000241925">
    <property type="component" value="Segment"/>
</dbReference>